<dbReference type="AlphaFoldDB" id="A0A1I5VBV6"/>
<organism evidence="2 3">
    <name type="scientific">Tranquillimonas alkanivorans</name>
    <dbReference type="NCBI Taxonomy" id="441119"/>
    <lineage>
        <taxon>Bacteria</taxon>
        <taxon>Pseudomonadati</taxon>
        <taxon>Pseudomonadota</taxon>
        <taxon>Alphaproteobacteria</taxon>
        <taxon>Rhodobacterales</taxon>
        <taxon>Roseobacteraceae</taxon>
        <taxon>Tranquillimonas</taxon>
    </lineage>
</organism>
<dbReference type="OrthoDB" id="7801487at2"/>
<keyword evidence="1" id="KW-0175">Coiled coil</keyword>
<sequence length="531" mass="60615">MAKKNITRPATAETALLSDIRVGRGRDKRRLSDEEWNALVRMLAIKTDPESFDVRSLAPEGSYLARLLRHFDETDISYAIPLMKLVMVAASWLTQRGATLEVPGLGDIVPTHWIIGLAESGEAKTLASDEVMRILSLDGECPVSQLAAPGSDAQWIDDLAENNGSYWFQDEVGKFFNKVLTSANFLRIKPWMLDAYSHKPISNRLKGETQKRVIERPMFTFFGLTVSSTWKMDIDLSSMLDGFCQRMTYFIAPPRTDTDMFDHYLYFTGPKTEERRADLHELWQALCCQEGAAGSYTLNPDVLPYLEEWWRSLRATWGDTSLPKSFIRRTGFSLMRYLPVLHFLLGKARHPIDLETAELATRFAEYHLQSTLALFQDYHQNGTGQVQKVFTLRNQLQAEGKPATVRNINRKLSTGQRANLPAALIREIVAILNKIEEVPDLISADMKRPQKSGALVARLEEIRARLKKTERKRNERRLRNLRKAYLQDRDCFENAMAESRDGPVEDREEDVVLIEEDARNVVELSTRRSGT</sequence>
<evidence type="ECO:0008006" key="4">
    <source>
        <dbReference type="Google" id="ProtNLM"/>
    </source>
</evidence>
<evidence type="ECO:0000313" key="2">
    <source>
        <dbReference type="EMBL" id="SFQ04827.1"/>
    </source>
</evidence>
<keyword evidence="3" id="KW-1185">Reference proteome</keyword>
<dbReference type="STRING" id="441119.SAMN04488047_1296"/>
<accession>A0A1I5VBV6</accession>
<dbReference type="Pfam" id="PF13148">
    <property type="entry name" value="DUF3987"/>
    <property type="match status" value="1"/>
</dbReference>
<protein>
    <recommendedName>
        <fullName evidence="4">DUF3987 domain-containing protein</fullName>
    </recommendedName>
</protein>
<proteinExistence type="predicted"/>
<evidence type="ECO:0000313" key="3">
    <source>
        <dbReference type="Proteomes" id="UP000199356"/>
    </source>
</evidence>
<reference evidence="2 3" key="1">
    <citation type="submission" date="2016-10" db="EMBL/GenBank/DDBJ databases">
        <authorList>
            <person name="de Groot N.N."/>
        </authorList>
    </citation>
    <scope>NUCLEOTIDE SEQUENCE [LARGE SCALE GENOMIC DNA]</scope>
    <source>
        <strain evidence="2 3">DSM 19547</strain>
    </source>
</reference>
<feature type="coiled-coil region" evidence="1">
    <location>
        <begin position="452"/>
        <end position="484"/>
    </location>
</feature>
<gene>
    <name evidence="2" type="ORF">SAMN04488047_1296</name>
</gene>
<dbReference type="EMBL" id="FOXA01000029">
    <property type="protein sequence ID" value="SFQ04827.1"/>
    <property type="molecule type" value="Genomic_DNA"/>
</dbReference>
<name>A0A1I5VBV6_9RHOB</name>
<dbReference type="Proteomes" id="UP000199356">
    <property type="component" value="Unassembled WGS sequence"/>
</dbReference>
<evidence type="ECO:0000256" key="1">
    <source>
        <dbReference type="SAM" id="Coils"/>
    </source>
</evidence>
<dbReference type="InterPro" id="IPR025048">
    <property type="entry name" value="DUF3987"/>
</dbReference>